<name>A0A0K0PDC4_9BACT</name>
<protein>
    <submittedName>
        <fullName evidence="1">Uncharacterized protein</fullName>
    </submittedName>
</protein>
<accession>A0A0K0PDC4</accession>
<dbReference type="AlphaFoldDB" id="A0A0K0PDC4"/>
<organism evidence="1">
    <name type="scientific">Candidatus Entotheonella serta</name>
    <dbReference type="NCBI Taxonomy" id="1652106"/>
    <lineage>
        <taxon>Bacteria</taxon>
        <taxon>Pseudomonadati</taxon>
        <taxon>Nitrospinota/Tectimicrobiota group</taxon>
        <taxon>Candidatus Tectimicrobiota</taxon>
        <taxon>Candidatus Entotheonellia</taxon>
        <taxon>Candidatus Entotheonellales</taxon>
        <taxon>Candidatus Entotheonellaceae</taxon>
        <taxon>Candidatus Entotheonella</taxon>
    </lineage>
</organism>
<evidence type="ECO:0000313" key="1">
    <source>
        <dbReference type="EMBL" id="AKQ22688.1"/>
    </source>
</evidence>
<reference evidence="1" key="1">
    <citation type="submission" date="2015-05" db="EMBL/GenBank/DDBJ databases">
        <title>Metabolic and evolutionary origin of actin-binding polyketides from diverse organisms.</title>
        <authorList>
            <person name="Ueoka R."/>
            <person name="Uria A.R."/>
            <person name="Reiter S."/>
            <person name="Mori T."/>
            <person name="Karbaum P."/>
            <person name="Peters E.E."/>
            <person name="Helfrich E.J.N."/>
            <person name="Morinaka B.I."/>
            <person name="Gugger M."/>
            <person name="Takeyama H."/>
            <person name="Matsunaga S."/>
            <person name="Piel J."/>
        </authorList>
    </citation>
    <scope>NUCLEOTIDE SEQUENCE</scope>
</reference>
<proteinExistence type="predicted"/>
<sequence length="38" mass="4431">MQHHINEDLHLPEQIWSGIENSRQTLGLNCREAFQGID</sequence>
<dbReference type="EMBL" id="KR857273">
    <property type="protein sequence ID" value="AKQ22688.1"/>
    <property type="molecule type" value="Genomic_DNA"/>
</dbReference>